<dbReference type="GeneID" id="54423389"/>
<dbReference type="OrthoDB" id="539541at2759"/>
<reference evidence="10" key="3">
    <citation type="submission" date="2025-04" db="UniProtKB">
        <authorList>
            <consortium name="RefSeq"/>
        </authorList>
    </citation>
    <scope>IDENTIFICATION</scope>
    <source>
        <strain evidence="10">CBS 781.70</strain>
    </source>
</reference>
<evidence type="ECO:0000313" key="8">
    <source>
        <dbReference type="EMBL" id="KAF1813509.1"/>
    </source>
</evidence>
<dbReference type="Gene3D" id="3.30.1440.10">
    <property type="match status" value="1"/>
</dbReference>
<dbReference type="InterPro" id="IPR031310">
    <property type="entry name" value="Ribosomal_uL5_N"/>
</dbReference>
<dbReference type="GO" id="GO:0006412">
    <property type="term" value="P:translation"/>
    <property type="evidence" value="ECO:0007669"/>
    <property type="project" value="InterPro"/>
</dbReference>
<feature type="compositionally biased region" description="Polar residues" evidence="5">
    <location>
        <begin position="24"/>
        <end position="34"/>
    </location>
</feature>
<dbReference type="Pfam" id="PF00281">
    <property type="entry name" value="Ribosomal_L5"/>
    <property type="match status" value="1"/>
</dbReference>
<dbReference type="GO" id="GO:0005840">
    <property type="term" value="C:ribosome"/>
    <property type="evidence" value="ECO:0007669"/>
    <property type="project" value="UniProtKB-KW"/>
</dbReference>
<gene>
    <name evidence="8 10" type="ORF">P152DRAFT_513732</name>
</gene>
<evidence type="ECO:0000313" key="9">
    <source>
        <dbReference type="Proteomes" id="UP000504638"/>
    </source>
</evidence>
<dbReference type="EMBL" id="ML975155">
    <property type="protein sequence ID" value="KAF1813509.1"/>
    <property type="molecule type" value="Genomic_DNA"/>
</dbReference>
<dbReference type="InterPro" id="IPR022803">
    <property type="entry name" value="Ribosomal_uL5_dom_sf"/>
</dbReference>
<evidence type="ECO:0000256" key="3">
    <source>
        <dbReference type="ARBA" id="ARBA00023274"/>
    </source>
</evidence>
<evidence type="ECO:0000256" key="2">
    <source>
        <dbReference type="ARBA" id="ARBA00022980"/>
    </source>
</evidence>
<dbReference type="GO" id="GO:0003735">
    <property type="term" value="F:structural constituent of ribosome"/>
    <property type="evidence" value="ECO:0007669"/>
    <property type="project" value="InterPro"/>
</dbReference>
<sequence>MALRESGRQWLSVFSKPAVRPTSLAPNTNGQRRWATTRSHFKDLESNSSFNTPPASADVIKGYNPIARSAARKGQLPRSGYQYRSPKHYRGPLHPHQPPPKSDPASREFIPGPFTYPRLEQTYHSTIAHDILAMEYVHFPPGQASPDHTQRLRRWEGDSPYFANRSPRMPRGGRRLKLVKRPTTFRTIPKVERVTVHSFVPAAADDSAFLHVAGMAIQAITGVRVESHQSKRSVSQWGLRAGKYVAVTADITGEDMYDFISKTVHMVLPKIKDWKGISVVSGDHSGNVSFGLKPEAVAFYPEIEVNYDMYPAKMIPGCHITIHTSATTDKQARNLLSAIGMPYEGTLKRYT</sequence>
<evidence type="ECO:0000259" key="6">
    <source>
        <dbReference type="Pfam" id="PF00281"/>
    </source>
</evidence>
<comment type="similarity">
    <text evidence="1">Belongs to the universal ribosomal protein uL5 family.</text>
</comment>
<evidence type="ECO:0000259" key="7">
    <source>
        <dbReference type="Pfam" id="PF00673"/>
    </source>
</evidence>
<evidence type="ECO:0000313" key="10">
    <source>
        <dbReference type="RefSeq" id="XP_033535140.1"/>
    </source>
</evidence>
<feature type="region of interest" description="Disordered" evidence="5">
    <location>
        <begin position="68"/>
        <end position="111"/>
    </location>
</feature>
<dbReference type="AlphaFoldDB" id="A0A6G1G6P7"/>
<feature type="domain" description="Large ribosomal subunit protein uL5 N-terminal" evidence="6">
    <location>
        <begin position="188"/>
        <end position="240"/>
    </location>
</feature>
<dbReference type="SUPFAM" id="SSF55282">
    <property type="entry name" value="RL5-like"/>
    <property type="match status" value="1"/>
</dbReference>
<keyword evidence="2" id="KW-0689">Ribosomal protein</keyword>
<feature type="region of interest" description="Disordered" evidence="5">
    <location>
        <begin position="1"/>
        <end position="34"/>
    </location>
</feature>
<dbReference type="Pfam" id="PF00673">
    <property type="entry name" value="Ribosomal_L5_C"/>
    <property type="match status" value="1"/>
</dbReference>
<keyword evidence="3" id="KW-0687">Ribonucleoprotein</keyword>
<keyword evidence="9" id="KW-1185">Reference proteome</keyword>
<evidence type="ECO:0000256" key="4">
    <source>
        <dbReference type="ARBA" id="ARBA00040368"/>
    </source>
</evidence>
<proteinExistence type="inferred from homology"/>
<dbReference type="InterPro" id="IPR031309">
    <property type="entry name" value="Ribosomal_uL5_C"/>
</dbReference>
<reference evidence="8 10" key="1">
    <citation type="submission" date="2020-01" db="EMBL/GenBank/DDBJ databases">
        <authorList>
            <consortium name="DOE Joint Genome Institute"/>
            <person name="Haridas S."/>
            <person name="Albert R."/>
            <person name="Binder M."/>
            <person name="Bloem J."/>
            <person name="Labutti K."/>
            <person name="Salamov A."/>
            <person name="Andreopoulos B."/>
            <person name="Baker S.E."/>
            <person name="Barry K."/>
            <person name="Bills G."/>
            <person name="Bluhm B.H."/>
            <person name="Cannon C."/>
            <person name="Castanera R."/>
            <person name="Culley D.E."/>
            <person name="Daum C."/>
            <person name="Ezra D."/>
            <person name="Gonzalez J.B."/>
            <person name="Henrissat B."/>
            <person name="Kuo A."/>
            <person name="Liang C."/>
            <person name="Lipzen A."/>
            <person name="Lutzoni F."/>
            <person name="Magnuson J."/>
            <person name="Mondo S."/>
            <person name="Nolan M."/>
            <person name="Ohm R."/>
            <person name="Pangilinan J."/>
            <person name="Park H.-J."/>
            <person name="Ramirez L."/>
            <person name="Alfaro M."/>
            <person name="Sun H."/>
            <person name="Tritt A."/>
            <person name="Yoshinaga Y."/>
            <person name="Zwiers L.-H."/>
            <person name="Turgeon B.G."/>
            <person name="Goodwin S.B."/>
            <person name="Spatafora J.W."/>
            <person name="Crous P.W."/>
            <person name="Grigoriev I.V."/>
        </authorList>
    </citation>
    <scope>NUCLEOTIDE SEQUENCE</scope>
    <source>
        <strain evidence="8 10">CBS 781.70</strain>
    </source>
</reference>
<dbReference type="RefSeq" id="XP_033535140.1">
    <property type="nucleotide sequence ID" value="XM_033682819.1"/>
</dbReference>
<dbReference type="InterPro" id="IPR002132">
    <property type="entry name" value="Ribosomal_uL5"/>
</dbReference>
<dbReference type="Proteomes" id="UP000504638">
    <property type="component" value="Unplaced"/>
</dbReference>
<name>A0A6G1G6P7_9PEZI</name>
<dbReference type="GO" id="GO:1990904">
    <property type="term" value="C:ribonucleoprotein complex"/>
    <property type="evidence" value="ECO:0007669"/>
    <property type="project" value="UniProtKB-KW"/>
</dbReference>
<dbReference type="PANTHER" id="PTHR11994">
    <property type="entry name" value="60S RIBOSOMAL PROTEIN L11-RELATED"/>
    <property type="match status" value="1"/>
</dbReference>
<accession>A0A6G1G6P7</accession>
<evidence type="ECO:0000256" key="5">
    <source>
        <dbReference type="SAM" id="MobiDB-lite"/>
    </source>
</evidence>
<reference evidence="10" key="2">
    <citation type="submission" date="2020-04" db="EMBL/GenBank/DDBJ databases">
        <authorList>
            <consortium name="NCBI Genome Project"/>
        </authorList>
    </citation>
    <scope>NUCLEOTIDE SEQUENCE</scope>
    <source>
        <strain evidence="10">CBS 781.70</strain>
    </source>
</reference>
<dbReference type="FunFam" id="3.30.1440.10:FF:000001">
    <property type="entry name" value="50S ribosomal protein L5"/>
    <property type="match status" value="1"/>
</dbReference>
<evidence type="ECO:0000256" key="1">
    <source>
        <dbReference type="ARBA" id="ARBA00008553"/>
    </source>
</evidence>
<protein>
    <recommendedName>
        <fullName evidence="4">Large ribosomal subunit protein uL5m</fullName>
    </recommendedName>
</protein>
<organism evidence="8">
    <name type="scientific">Eremomyces bilateralis CBS 781.70</name>
    <dbReference type="NCBI Taxonomy" id="1392243"/>
    <lineage>
        <taxon>Eukaryota</taxon>
        <taxon>Fungi</taxon>
        <taxon>Dikarya</taxon>
        <taxon>Ascomycota</taxon>
        <taxon>Pezizomycotina</taxon>
        <taxon>Dothideomycetes</taxon>
        <taxon>Dothideomycetes incertae sedis</taxon>
        <taxon>Eremomycetales</taxon>
        <taxon>Eremomycetaceae</taxon>
        <taxon>Eremomyces</taxon>
    </lineage>
</organism>
<feature type="domain" description="Large ribosomal subunit protein uL5 C-terminal" evidence="7">
    <location>
        <begin position="245"/>
        <end position="343"/>
    </location>
</feature>